<evidence type="ECO:0000313" key="2">
    <source>
        <dbReference type="Proteomes" id="UP001652338"/>
    </source>
</evidence>
<proteinExistence type="predicted"/>
<accession>A0ABT2SMZ9</accession>
<dbReference type="Proteomes" id="UP001652338">
    <property type="component" value="Unassembled WGS sequence"/>
</dbReference>
<organism evidence="1 2">
    <name type="scientific">Muricoprocola aceti</name>
    <dbReference type="NCBI Taxonomy" id="2981772"/>
    <lineage>
        <taxon>Bacteria</taxon>
        <taxon>Bacillati</taxon>
        <taxon>Bacillota</taxon>
        <taxon>Clostridia</taxon>
        <taxon>Lachnospirales</taxon>
        <taxon>Lachnospiraceae</taxon>
        <taxon>Muricoprocola</taxon>
    </lineage>
</organism>
<keyword evidence="2" id="KW-1185">Reference proteome</keyword>
<dbReference type="EMBL" id="JAOQKE010000015">
    <property type="protein sequence ID" value="MCU6725892.1"/>
    <property type="molecule type" value="Genomic_DNA"/>
</dbReference>
<comment type="caution">
    <text evidence="1">The sequence shown here is derived from an EMBL/GenBank/DDBJ whole genome shotgun (WGS) entry which is preliminary data.</text>
</comment>
<reference evidence="1 2" key="1">
    <citation type="journal article" date="2021" name="ISME Commun">
        <title>Automated analysis of genomic sequences facilitates high-throughput and comprehensive description of bacteria.</title>
        <authorList>
            <person name="Hitch T.C.A."/>
        </authorList>
    </citation>
    <scope>NUCLEOTIDE SEQUENCE [LARGE SCALE GENOMIC DNA]</scope>
    <source>
        <strain evidence="1 2">Sanger_29</strain>
    </source>
</reference>
<dbReference type="RefSeq" id="WP_262655135.1">
    <property type="nucleotide sequence ID" value="NZ_JAOQKE010000015.1"/>
</dbReference>
<evidence type="ECO:0000313" key="1">
    <source>
        <dbReference type="EMBL" id="MCU6725892.1"/>
    </source>
</evidence>
<gene>
    <name evidence="1" type="ORF">OCV47_11105</name>
</gene>
<protein>
    <submittedName>
        <fullName evidence="1">Uncharacterized protein</fullName>
    </submittedName>
</protein>
<sequence length="52" mass="6020">MEAVQTVRKSDERYTLDDAVNVLFSKLDSAIDDMENGRVISAEDMWKELERV</sequence>
<name>A0ABT2SMZ9_9FIRM</name>